<protein>
    <recommendedName>
        <fullName evidence="5">Zinc resistance-associated protein</fullName>
    </recommendedName>
</protein>
<dbReference type="Proteomes" id="UP000198870">
    <property type="component" value="Unassembled WGS sequence"/>
</dbReference>
<dbReference type="AlphaFoldDB" id="A0A1G5I4H5"/>
<evidence type="ECO:0008006" key="5">
    <source>
        <dbReference type="Google" id="ProtNLM"/>
    </source>
</evidence>
<feature type="compositionally biased region" description="Low complexity" evidence="1">
    <location>
        <begin position="38"/>
        <end position="49"/>
    </location>
</feature>
<evidence type="ECO:0000256" key="1">
    <source>
        <dbReference type="SAM" id="MobiDB-lite"/>
    </source>
</evidence>
<evidence type="ECO:0000313" key="3">
    <source>
        <dbReference type="EMBL" id="SCY70794.1"/>
    </source>
</evidence>
<feature type="chain" id="PRO_5011545448" description="Zinc resistance-associated protein" evidence="2">
    <location>
        <begin position="22"/>
        <end position="148"/>
    </location>
</feature>
<keyword evidence="2" id="KW-0732">Signal</keyword>
<dbReference type="EMBL" id="FMUX01000017">
    <property type="protein sequence ID" value="SCY70794.1"/>
    <property type="molecule type" value="Genomic_DNA"/>
</dbReference>
<dbReference type="RefSeq" id="WP_092213297.1">
    <property type="nucleotide sequence ID" value="NZ_FMUX01000017.1"/>
</dbReference>
<accession>A0A1G5I4H5</accession>
<feature type="signal peptide" evidence="2">
    <location>
        <begin position="1"/>
        <end position="21"/>
    </location>
</feature>
<organism evidence="3 4">
    <name type="scientific">Desulfoluna spongiiphila</name>
    <dbReference type="NCBI Taxonomy" id="419481"/>
    <lineage>
        <taxon>Bacteria</taxon>
        <taxon>Pseudomonadati</taxon>
        <taxon>Thermodesulfobacteriota</taxon>
        <taxon>Desulfobacteria</taxon>
        <taxon>Desulfobacterales</taxon>
        <taxon>Desulfolunaceae</taxon>
        <taxon>Desulfoluna</taxon>
    </lineage>
</organism>
<evidence type="ECO:0000313" key="4">
    <source>
        <dbReference type="Proteomes" id="UP000198870"/>
    </source>
</evidence>
<proteinExistence type="predicted"/>
<gene>
    <name evidence="3" type="ORF">SAMN05216233_11796</name>
</gene>
<feature type="compositionally biased region" description="Gly residues" evidence="1">
    <location>
        <begin position="28"/>
        <end position="37"/>
    </location>
</feature>
<reference evidence="3 4" key="1">
    <citation type="submission" date="2016-10" db="EMBL/GenBank/DDBJ databases">
        <authorList>
            <person name="de Groot N.N."/>
        </authorList>
    </citation>
    <scope>NUCLEOTIDE SEQUENCE [LARGE SCALE GENOMIC DNA]</scope>
    <source>
        <strain evidence="3 4">AA1</strain>
    </source>
</reference>
<evidence type="ECO:0000256" key="2">
    <source>
        <dbReference type="SAM" id="SignalP"/>
    </source>
</evidence>
<sequence length="148" mass="15676">MKKIIIGTLAILFLASATGIASMGGGGMGSGSGGGHGSSMMGGSHSNGGANHQSMHGGSSGETMVHHGPMMRSMGKTMVTMGTMVQGMPENMTRLQRQDMTEMMKGLSRHFDAMAGEMSSETVDKARIEKMNRQMIDQVQGMMNQMDR</sequence>
<feature type="region of interest" description="Disordered" evidence="1">
    <location>
        <begin position="28"/>
        <end position="63"/>
    </location>
</feature>
<dbReference type="STRING" id="419481.SAMN05216233_11796"/>
<name>A0A1G5I4H5_9BACT</name>
<keyword evidence="4" id="KW-1185">Reference proteome</keyword>